<name>A0A3D9C5S9_9FLAO</name>
<organism evidence="1 2">
    <name type="scientific">Chryseobacterium pennae</name>
    <dbReference type="NCBI Taxonomy" id="2258962"/>
    <lineage>
        <taxon>Bacteria</taxon>
        <taxon>Pseudomonadati</taxon>
        <taxon>Bacteroidota</taxon>
        <taxon>Flavobacteriia</taxon>
        <taxon>Flavobacteriales</taxon>
        <taxon>Weeksellaceae</taxon>
        <taxon>Chryseobacterium group</taxon>
        <taxon>Chryseobacterium</taxon>
    </lineage>
</organism>
<protein>
    <recommendedName>
        <fullName evidence="3">YD repeat-containing protein</fullName>
    </recommendedName>
</protein>
<gene>
    <name evidence="1" type="ORF">DRF65_17265</name>
</gene>
<dbReference type="Proteomes" id="UP000256686">
    <property type="component" value="Unassembled WGS sequence"/>
</dbReference>
<sequence>MDKIIMKRYILLSFIFIANFLFSQENNDFTSFNGSFSVAKTELNEADGKANVEIPLFNIKSGNIEIPIKLQYNTGGVKVNQRAGNVGLGWSLADINITRDIQDAHDMDDGGAVPKIRRTGYFRKVKKNIKYFFSNTDKDSANLDYLPDLYFLNSINKRHTFYFEDENTPRLLSDKPIKISKLKETRYEVSGFPTTDFFNFTINTDDGIQYQFNDYEMANYYNSESPVNVYGGMVDRVPYVSSWKVSTIKDLSTNREVKFEYTPSGDYNITSTSHSREIRSETYSRFKAAPGTSFISDFVGKYVNIINPDIINNGGTGLLLNGFLSANPFLDGGQKNNTSYKYNKIESSVNYFKTKDLKKIKFDEGYLVYEYDFIRQDTQNPEKALSSIKLYDYNNKLIQQYNFNYGYFLYQNTWMGISTKDGKSLKLLSIEEVNSGKKYQFKYKDDEYLPNIRSKAYDYGGYYKETNEFISGDNYGQSYADNVYYYPNQMEWSLLPFEIHHDALVNNNVKMHPIHYGDNYITRDPDLDFTKIGSLTEVEFPNKGIKSFEYELNDFLILGDYQKAPGLRIKKINNIDENQVKSTTSYFYKNENGSSSGVMMAPPFIGYPRAQLFTSYIDISGQPPMLVTNYNGLPNFAADDLQRIFKIYDSPGSINIQYSRVEKITDNKKQATEYTTVKDYPLINTLQSPFLNLQFSQDGFATFFPKFSMAEFLNTNSAYRLKYSSYSNLGLYGVRKNMKLFDKNNSLIKEYIYNSKLITKNQFGVHKPILDIVIEAPNQTYGYSNTIISSQGSVIVNYIQKILRPSSTIVKDYLSSGINTDRVEYKYLNPSNYVSGIGKFLAVDIYSSGSIENVLVNDIFYPEDEILTTVPTLNLANTVNLLKSINKVNIPVLTYKYIDIELVNTSEANAKAHKTVFAQDASTSNLVLPKYEFGCITKPGWAYEPTHSQEDVRIVTYDLYDNKGNLLQYTGQDGIPTTILYGYYQTHPIAKIEGASYDMVMNALGLASGSNPATYLSSDIVNKSNLDNDSATEKKFMDALNDLRNNSSLKNYQITTMTYDPLIGITHNIPPSGITQKYIYDNAGRLIKIEDMEENLIKEFEYNYKQ</sequence>
<keyword evidence="2" id="KW-1185">Reference proteome</keyword>
<accession>A0A3D9C5S9</accession>
<dbReference type="EMBL" id="QNVT01000017">
    <property type="protein sequence ID" value="REC61230.1"/>
    <property type="molecule type" value="Genomic_DNA"/>
</dbReference>
<comment type="caution">
    <text evidence="1">The sequence shown here is derived from an EMBL/GenBank/DDBJ whole genome shotgun (WGS) entry which is preliminary data.</text>
</comment>
<dbReference type="AlphaFoldDB" id="A0A3D9C5S9"/>
<evidence type="ECO:0008006" key="3">
    <source>
        <dbReference type="Google" id="ProtNLM"/>
    </source>
</evidence>
<reference evidence="2" key="1">
    <citation type="submission" date="2018-06" db="EMBL/GenBank/DDBJ databases">
        <authorList>
            <person name="Lum Nde A."/>
            <person name="Hugo C."/>
        </authorList>
    </citation>
    <scope>NUCLEOTIDE SEQUENCE [LARGE SCALE GENOMIC DNA]</scope>
    <source>
        <strain evidence="2">1_F178</strain>
    </source>
</reference>
<evidence type="ECO:0000313" key="1">
    <source>
        <dbReference type="EMBL" id="REC61230.1"/>
    </source>
</evidence>
<evidence type="ECO:0000313" key="2">
    <source>
        <dbReference type="Proteomes" id="UP000256686"/>
    </source>
</evidence>
<proteinExistence type="predicted"/>